<reference evidence="2" key="1">
    <citation type="submission" date="2021-03" db="EMBL/GenBank/DDBJ databases">
        <title>Actinotalea soli sp. nov., isolated from soil.</title>
        <authorList>
            <person name="Ping W."/>
            <person name="Zhang J."/>
        </authorList>
    </citation>
    <scope>NUCLEOTIDE SEQUENCE</scope>
    <source>
        <strain evidence="2">BY-33</strain>
    </source>
</reference>
<protein>
    <submittedName>
        <fullName evidence="2">Uncharacterized protein</fullName>
    </submittedName>
</protein>
<dbReference type="AlphaFoldDB" id="A0A939RVR7"/>
<dbReference type="Proteomes" id="UP000664209">
    <property type="component" value="Unassembled WGS sequence"/>
</dbReference>
<sequence>MALYGSAEALVPGDLVSLRAAATAHADARRLVGTAGQDLGAASRATGSSWTGAAGDGFRAHAAVHEQALEAAGTLAGTAAQACDALADALEQLRADAGRVLASANAMGLGGAALTSNPVAVGLFLAAQPERTPDVIRLLGEIVRVRVAVGDAHAAFVVAIGGVTTSLGDRVEDRRTPDERGGRRIRSDELSRRDDPGNGHLSNDWAGRAILERYLRGGGDWVIEDDADWAEYMMANDALAADMQLRTGDEAVAAVERYLSSGRRTGSFDESFSQAIENGEGIVGYQYLHGTNAEVGGFEHSGSTRVTPRSDGTFEVVIDASYRWNDVIDPNPQYTTDQRKSWVAEVLTLGQADAYDIHIGWTAPTTVVVDGSGRVISIEGYPG</sequence>
<feature type="region of interest" description="Disordered" evidence="1">
    <location>
        <begin position="169"/>
        <end position="202"/>
    </location>
</feature>
<evidence type="ECO:0000313" key="3">
    <source>
        <dbReference type="Proteomes" id="UP000664209"/>
    </source>
</evidence>
<feature type="compositionally biased region" description="Basic and acidic residues" evidence="1">
    <location>
        <begin position="169"/>
        <end position="197"/>
    </location>
</feature>
<name>A0A939RVR7_9CELL</name>
<dbReference type="RefSeq" id="WP_208055079.1">
    <property type="nucleotide sequence ID" value="NZ_JAGEMK010000002.1"/>
</dbReference>
<proteinExistence type="predicted"/>
<organism evidence="2 3">
    <name type="scientific">Actinotalea soli</name>
    <dbReference type="NCBI Taxonomy" id="2819234"/>
    <lineage>
        <taxon>Bacteria</taxon>
        <taxon>Bacillati</taxon>
        <taxon>Actinomycetota</taxon>
        <taxon>Actinomycetes</taxon>
        <taxon>Micrococcales</taxon>
        <taxon>Cellulomonadaceae</taxon>
        <taxon>Actinotalea</taxon>
    </lineage>
</organism>
<evidence type="ECO:0000313" key="2">
    <source>
        <dbReference type="EMBL" id="MBO1751421.1"/>
    </source>
</evidence>
<gene>
    <name evidence="2" type="ORF">J4G33_06350</name>
</gene>
<accession>A0A939RVR7</accession>
<dbReference type="EMBL" id="JAGEMK010000002">
    <property type="protein sequence ID" value="MBO1751421.1"/>
    <property type="molecule type" value="Genomic_DNA"/>
</dbReference>
<keyword evidence="3" id="KW-1185">Reference proteome</keyword>
<comment type="caution">
    <text evidence="2">The sequence shown here is derived from an EMBL/GenBank/DDBJ whole genome shotgun (WGS) entry which is preliminary data.</text>
</comment>
<evidence type="ECO:0000256" key="1">
    <source>
        <dbReference type="SAM" id="MobiDB-lite"/>
    </source>
</evidence>